<keyword evidence="4" id="KW-0472">Membrane</keyword>
<evidence type="ECO:0000313" key="6">
    <source>
        <dbReference type="Proteomes" id="UP000525389"/>
    </source>
</evidence>
<gene>
    <name evidence="5" type="ORF">HNQ09_001989</name>
</gene>
<evidence type="ECO:0000256" key="2">
    <source>
        <dbReference type="ARBA" id="ARBA00023237"/>
    </source>
</evidence>
<dbReference type="RefSeq" id="WP_184028524.1">
    <property type="nucleotide sequence ID" value="NZ_JACHFN010000006.1"/>
</dbReference>
<dbReference type="AlphaFoldDB" id="A0A7W8GF84"/>
<feature type="transmembrane region" description="Helical" evidence="4">
    <location>
        <begin position="37"/>
        <end position="56"/>
    </location>
</feature>
<dbReference type="GO" id="GO:0009279">
    <property type="term" value="C:cell outer membrane"/>
    <property type="evidence" value="ECO:0007669"/>
    <property type="project" value="UniProtKB-SubCell"/>
</dbReference>
<evidence type="ECO:0000256" key="1">
    <source>
        <dbReference type="ARBA" id="ARBA00004442"/>
    </source>
</evidence>
<keyword evidence="6" id="KW-1185">Reference proteome</keyword>
<sequence>MWSEPRRREAGPRPAPAAGRRLPGPAPHQAGLTLVEVLVALMVLTVVMSSVLTALISNTRVNTRVVERAEAIRVSEEVLEGYRQVGSYGQLAAQGAEARDVVRAGRSYRVQTTFCPADRPPEMQCSESAVFIRLSVGLDGRELHRAETYYTAFGKVTP</sequence>
<evidence type="ECO:0000313" key="5">
    <source>
        <dbReference type="EMBL" id="MBB5234551.1"/>
    </source>
</evidence>
<dbReference type="NCBIfam" id="TIGR02532">
    <property type="entry name" value="IV_pilin_GFxxxE"/>
    <property type="match status" value="1"/>
</dbReference>
<dbReference type="InterPro" id="IPR012902">
    <property type="entry name" value="N_methyl_site"/>
</dbReference>
<evidence type="ECO:0000256" key="3">
    <source>
        <dbReference type="SAM" id="MobiDB-lite"/>
    </source>
</evidence>
<keyword evidence="4" id="KW-1133">Transmembrane helix</keyword>
<evidence type="ECO:0000256" key="4">
    <source>
        <dbReference type="SAM" id="Phobius"/>
    </source>
</evidence>
<keyword evidence="2" id="KW-0998">Cell outer membrane</keyword>
<name>A0A7W8GF84_9DEIO</name>
<dbReference type="EMBL" id="JACHFN010000006">
    <property type="protein sequence ID" value="MBB5234551.1"/>
    <property type="molecule type" value="Genomic_DNA"/>
</dbReference>
<keyword evidence="4" id="KW-0812">Transmembrane</keyword>
<accession>A0A7W8GF84</accession>
<feature type="region of interest" description="Disordered" evidence="3">
    <location>
        <begin position="1"/>
        <end position="24"/>
    </location>
</feature>
<organism evidence="5 6">
    <name type="scientific">Deinococcus budaensis</name>
    <dbReference type="NCBI Taxonomy" id="1665626"/>
    <lineage>
        <taxon>Bacteria</taxon>
        <taxon>Thermotogati</taxon>
        <taxon>Deinococcota</taxon>
        <taxon>Deinococci</taxon>
        <taxon>Deinococcales</taxon>
        <taxon>Deinococcaceae</taxon>
        <taxon>Deinococcus</taxon>
    </lineage>
</organism>
<comment type="subcellular location">
    <subcellularLocation>
        <location evidence="1">Cell outer membrane</location>
    </subcellularLocation>
</comment>
<comment type="caution">
    <text evidence="5">The sequence shown here is derived from an EMBL/GenBank/DDBJ whole genome shotgun (WGS) entry which is preliminary data.</text>
</comment>
<reference evidence="5 6" key="1">
    <citation type="submission" date="2020-08" db="EMBL/GenBank/DDBJ databases">
        <title>Genomic Encyclopedia of Type Strains, Phase IV (KMG-IV): sequencing the most valuable type-strain genomes for metagenomic binning, comparative biology and taxonomic classification.</title>
        <authorList>
            <person name="Goeker M."/>
        </authorList>
    </citation>
    <scope>NUCLEOTIDE SEQUENCE [LARGE SCALE GENOMIC DNA]</scope>
    <source>
        <strain evidence="5 6">DSM 101791</strain>
    </source>
</reference>
<dbReference type="PROSITE" id="PS00409">
    <property type="entry name" value="PROKAR_NTER_METHYL"/>
    <property type="match status" value="1"/>
</dbReference>
<protein>
    <submittedName>
        <fullName evidence="5">Prepilin-type N-terminal cleavage/methylation domain-containing protein</fullName>
    </submittedName>
</protein>
<dbReference type="Proteomes" id="UP000525389">
    <property type="component" value="Unassembled WGS sequence"/>
</dbReference>
<proteinExistence type="predicted"/>
<feature type="compositionally biased region" description="Basic and acidic residues" evidence="3">
    <location>
        <begin position="1"/>
        <end position="11"/>
    </location>
</feature>
<dbReference type="Pfam" id="PF07963">
    <property type="entry name" value="N_methyl"/>
    <property type="match status" value="1"/>
</dbReference>